<dbReference type="PANTHER" id="PTHR37376">
    <property type="entry name" value="EXPRESSED PROTEIN"/>
    <property type="match status" value="1"/>
</dbReference>
<dbReference type="Proteomes" id="UP000594263">
    <property type="component" value="Unplaced"/>
</dbReference>
<sequence length="149" mass="16489">MPIDRKNTPPPAIGKIGRYTVFITPPATPSPQSERNPDSTPKPHFELSPGERVPEMKAAKAAPLAPPPIMSPPIRSEKQKGSCQDGSGVVGVFWNAVNRVQRAHSSLDDHMSRWFGLDQSKYQWALDDYYQSKGMAKDDVKMKDVSSKV</sequence>
<evidence type="ECO:0000256" key="1">
    <source>
        <dbReference type="SAM" id="MobiDB-lite"/>
    </source>
</evidence>
<dbReference type="AlphaFoldDB" id="A0A7N0R935"/>
<name>A0A7N0R935_KALFE</name>
<organism evidence="2 3">
    <name type="scientific">Kalanchoe fedtschenkoi</name>
    <name type="common">Lavender scallops</name>
    <name type="synonym">South American air plant</name>
    <dbReference type="NCBI Taxonomy" id="63787"/>
    <lineage>
        <taxon>Eukaryota</taxon>
        <taxon>Viridiplantae</taxon>
        <taxon>Streptophyta</taxon>
        <taxon>Embryophyta</taxon>
        <taxon>Tracheophyta</taxon>
        <taxon>Spermatophyta</taxon>
        <taxon>Magnoliopsida</taxon>
        <taxon>eudicotyledons</taxon>
        <taxon>Gunneridae</taxon>
        <taxon>Pentapetalae</taxon>
        <taxon>Saxifragales</taxon>
        <taxon>Crassulaceae</taxon>
        <taxon>Kalanchoe</taxon>
    </lineage>
</organism>
<evidence type="ECO:0000313" key="2">
    <source>
        <dbReference type="EnsemblPlants" id="Kaladp0001s0326.1.v1.1"/>
    </source>
</evidence>
<accession>A0A7N0R935</accession>
<evidence type="ECO:0000313" key="3">
    <source>
        <dbReference type="Proteomes" id="UP000594263"/>
    </source>
</evidence>
<reference evidence="2" key="1">
    <citation type="submission" date="2021-01" db="UniProtKB">
        <authorList>
            <consortium name="EnsemblPlants"/>
        </authorList>
    </citation>
    <scope>IDENTIFICATION</scope>
</reference>
<feature type="region of interest" description="Disordered" evidence="1">
    <location>
        <begin position="1"/>
        <end position="85"/>
    </location>
</feature>
<dbReference type="Gramene" id="Kaladp0001s0326.1.v1.1">
    <property type="protein sequence ID" value="Kaladp0001s0326.1.v1.1"/>
    <property type="gene ID" value="Kaladp0001s0326.v1.1"/>
</dbReference>
<dbReference type="OMA" id="FFKNAVN"/>
<feature type="compositionally biased region" description="Basic and acidic residues" evidence="1">
    <location>
        <begin position="35"/>
        <end position="45"/>
    </location>
</feature>
<dbReference type="PANTHER" id="PTHR37376:SF1">
    <property type="entry name" value="EXPRESSED PROTEIN"/>
    <property type="match status" value="1"/>
</dbReference>
<dbReference type="EnsemblPlants" id="Kaladp0001s0326.1.v1.1">
    <property type="protein sequence ID" value="Kaladp0001s0326.1.v1.1"/>
    <property type="gene ID" value="Kaladp0001s0326.v1.1"/>
</dbReference>
<proteinExistence type="predicted"/>
<keyword evidence="3" id="KW-1185">Reference proteome</keyword>
<protein>
    <submittedName>
        <fullName evidence="2">Uncharacterized protein</fullName>
    </submittedName>
</protein>